<proteinExistence type="predicted"/>
<sequence length="68" mass="7850">LELFDSSLLPAQLYQIKPNTGLSFFKLARELLSQFNHGLTRLSLKSLSQLTSWLSSYRALEIHTHIIY</sequence>
<accession>A0A2Z6QQV3</accession>
<evidence type="ECO:0000313" key="2">
    <source>
        <dbReference type="Proteomes" id="UP000247702"/>
    </source>
</evidence>
<gene>
    <name evidence="1" type="ORF">RclHR1_19260001</name>
</gene>
<comment type="caution">
    <text evidence="1">The sequence shown here is derived from an EMBL/GenBank/DDBJ whole genome shotgun (WGS) entry which is preliminary data.</text>
</comment>
<protein>
    <submittedName>
        <fullName evidence="1">Uncharacterized protein</fullName>
    </submittedName>
</protein>
<keyword evidence="2" id="KW-1185">Reference proteome</keyword>
<dbReference type="AlphaFoldDB" id="A0A2Z6QQV3"/>
<feature type="non-terminal residue" evidence="1">
    <location>
        <position position="1"/>
    </location>
</feature>
<dbReference type="Proteomes" id="UP000247702">
    <property type="component" value="Unassembled WGS sequence"/>
</dbReference>
<dbReference type="EMBL" id="BEXD01001031">
    <property type="protein sequence ID" value="GBB91845.1"/>
    <property type="molecule type" value="Genomic_DNA"/>
</dbReference>
<reference evidence="1 2" key="1">
    <citation type="submission" date="2017-11" db="EMBL/GenBank/DDBJ databases">
        <title>The genome of Rhizophagus clarus HR1 reveals common genetic basis of auxotrophy among arbuscular mycorrhizal fungi.</title>
        <authorList>
            <person name="Kobayashi Y."/>
        </authorList>
    </citation>
    <scope>NUCLEOTIDE SEQUENCE [LARGE SCALE GENOMIC DNA]</scope>
    <source>
        <strain evidence="1 2">HR1</strain>
    </source>
</reference>
<name>A0A2Z6QQV3_9GLOM</name>
<organism evidence="1 2">
    <name type="scientific">Rhizophagus clarus</name>
    <dbReference type="NCBI Taxonomy" id="94130"/>
    <lineage>
        <taxon>Eukaryota</taxon>
        <taxon>Fungi</taxon>
        <taxon>Fungi incertae sedis</taxon>
        <taxon>Mucoromycota</taxon>
        <taxon>Glomeromycotina</taxon>
        <taxon>Glomeromycetes</taxon>
        <taxon>Glomerales</taxon>
        <taxon>Glomeraceae</taxon>
        <taxon>Rhizophagus</taxon>
    </lineage>
</organism>
<evidence type="ECO:0000313" key="1">
    <source>
        <dbReference type="EMBL" id="GBB91845.1"/>
    </source>
</evidence>